<dbReference type="EMBL" id="KL363264">
    <property type="protein sequence ID" value="KFD49757.1"/>
    <property type="molecule type" value="Genomic_DNA"/>
</dbReference>
<dbReference type="Proteomes" id="UP000030764">
    <property type="component" value="Unassembled WGS sequence"/>
</dbReference>
<accession>A0A085LXR1</accession>
<sequence>MAFVCSGVAGVERRADGNVLEFFAFWDQFDTAVYSRQELSYATNFVYLKSAFKGAALEAVTGLYLTSANYAVAVDILKNRFGRLNAIIQNHIVSLLELQASAERLRHLHDKRI</sequence>
<protein>
    <submittedName>
        <fullName evidence="1">Uncharacterized protein</fullName>
    </submittedName>
</protein>
<organism evidence="1 3">
    <name type="scientific">Trichuris suis</name>
    <name type="common">pig whipworm</name>
    <dbReference type="NCBI Taxonomy" id="68888"/>
    <lineage>
        <taxon>Eukaryota</taxon>
        <taxon>Metazoa</taxon>
        <taxon>Ecdysozoa</taxon>
        <taxon>Nematoda</taxon>
        <taxon>Enoplea</taxon>
        <taxon>Dorylaimia</taxon>
        <taxon>Trichinellida</taxon>
        <taxon>Trichuridae</taxon>
        <taxon>Trichuris</taxon>
    </lineage>
</organism>
<proteinExistence type="predicted"/>
<evidence type="ECO:0000313" key="1">
    <source>
        <dbReference type="EMBL" id="KFD49757.1"/>
    </source>
</evidence>
<dbReference type="OrthoDB" id="5864015at2759"/>
<name>A0A085LXR1_9BILA</name>
<dbReference type="PANTHER" id="PTHR22954:SF3">
    <property type="entry name" value="PROTEIN CBG08539"/>
    <property type="match status" value="1"/>
</dbReference>
<dbReference type="PANTHER" id="PTHR22954">
    <property type="entry name" value="RETROVIRAL PROTEASE-RELATED"/>
    <property type="match status" value="1"/>
</dbReference>
<gene>
    <name evidence="1" type="ORF">M513_09352</name>
    <name evidence="2" type="ORF">M514_09352</name>
</gene>
<reference evidence="1 3" key="1">
    <citation type="journal article" date="2014" name="Nat. Genet.">
        <title>Genome and transcriptome of the porcine whipworm Trichuris suis.</title>
        <authorList>
            <person name="Jex A.R."/>
            <person name="Nejsum P."/>
            <person name="Schwarz E.M."/>
            <person name="Hu L."/>
            <person name="Young N.D."/>
            <person name="Hall R.S."/>
            <person name="Korhonen P.K."/>
            <person name="Liao S."/>
            <person name="Thamsborg S."/>
            <person name="Xia J."/>
            <person name="Xu P."/>
            <person name="Wang S."/>
            <person name="Scheerlinck J.P."/>
            <person name="Hofmann A."/>
            <person name="Sternberg P.W."/>
            <person name="Wang J."/>
            <person name="Gasser R.B."/>
        </authorList>
    </citation>
    <scope>NUCLEOTIDE SEQUENCE [LARGE SCALE GENOMIC DNA]</scope>
    <source>
        <strain evidence="2">DCEP-RM93F</strain>
        <strain evidence="1">DCEP-RM93M</strain>
    </source>
</reference>
<keyword evidence="3" id="KW-1185">Reference proteome</keyword>
<dbReference type="Proteomes" id="UP000030758">
    <property type="component" value="Unassembled WGS sequence"/>
</dbReference>
<dbReference type="InterPro" id="IPR005312">
    <property type="entry name" value="DUF1759"/>
</dbReference>
<evidence type="ECO:0000313" key="3">
    <source>
        <dbReference type="Proteomes" id="UP000030764"/>
    </source>
</evidence>
<dbReference type="EMBL" id="KL367504">
    <property type="protein sequence ID" value="KFD68502.1"/>
    <property type="molecule type" value="Genomic_DNA"/>
</dbReference>
<dbReference type="Pfam" id="PF03564">
    <property type="entry name" value="DUF1759"/>
    <property type="match status" value="1"/>
</dbReference>
<evidence type="ECO:0000313" key="2">
    <source>
        <dbReference type="EMBL" id="KFD68502.1"/>
    </source>
</evidence>
<dbReference type="AlphaFoldDB" id="A0A085LXR1"/>